<dbReference type="PROSITE" id="PS50262">
    <property type="entry name" value="G_PROTEIN_RECEP_F1_2"/>
    <property type="match status" value="1"/>
</dbReference>
<reference evidence="11 12" key="1">
    <citation type="journal article" date="2017" name="PLoS Biol.">
        <title>The sea cucumber genome provides insights into morphological evolution and visceral regeneration.</title>
        <authorList>
            <person name="Zhang X."/>
            <person name="Sun L."/>
            <person name="Yuan J."/>
            <person name="Sun Y."/>
            <person name="Gao Y."/>
            <person name="Zhang L."/>
            <person name="Li S."/>
            <person name="Dai H."/>
            <person name="Hamel J.F."/>
            <person name="Liu C."/>
            <person name="Yu Y."/>
            <person name="Liu S."/>
            <person name="Lin W."/>
            <person name="Guo K."/>
            <person name="Jin S."/>
            <person name="Xu P."/>
            <person name="Storey K.B."/>
            <person name="Huan P."/>
            <person name="Zhang T."/>
            <person name="Zhou Y."/>
            <person name="Zhang J."/>
            <person name="Lin C."/>
            <person name="Li X."/>
            <person name="Xing L."/>
            <person name="Huo D."/>
            <person name="Sun M."/>
            <person name="Wang L."/>
            <person name="Mercier A."/>
            <person name="Li F."/>
            <person name="Yang H."/>
            <person name="Xiang J."/>
        </authorList>
    </citation>
    <scope>NUCLEOTIDE SEQUENCE [LARGE SCALE GENOMIC DNA]</scope>
    <source>
        <strain evidence="11">Shaxun</strain>
        <tissue evidence="11">Muscle</tissue>
    </source>
</reference>
<comment type="subcellular location">
    <subcellularLocation>
        <location evidence="1">Cell membrane</location>
        <topology evidence="1">Multi-pass membrane protein</topology>
    </subcellularLocation>
</comment>
<evidence type="ECO:0000256" key="5">
    <source>
        <dbReference type="ARBA" id="ARBA00023040"/>
    </source>
</evidence>
<keyword evidence="8" id="KW-0807">Transducer</keyword>
<comment type="caution">
    <text evidence="11">The sequence shown here is derived from an EMBL/GenBank/DDBJ whole genome shotgun (WGS) entry which is preliminary data.</text>
</comment>
<feature type="transmembrane region" description="Helical" evidence="9">
    <location>
        <begin position="185"/>
        <end position="206"/>
    </location>
</feature>
<gene>
    <name evidence="11" type="ORF">BSL78_19165</name>
</gene>
<accession>A0A2G8K7L5</accession>
<keyword evidence="12" id="KW-1185">Reference proteome</keyword>
<evidence type="ECO:0000313" key="11">
    <source>
        <dbReference type="EMBL" id="PIK43987.1"/>
    </source>
</evidence>
<dbReference type="CDD" id="cd00637">
    <property type="entry name" value="7tm_classA_rhodopsin-like"/>
    <property type="match status" value="1"/>
</dbReference>
<evidence type="ECO:0000256" key="3">
    <source>
        <dbReference type="ARBA" id="ARBA00022692"/>
    </source>
</evidence>
<keyword evidence="6 9" id="KW-0472">Membrane</keyword>
<keyword evidence="7 11" id="KW-0675">Receptor</keyword>
<proteinExistence type="predicted"/>
<keyword evidence="2" id="KW-1003">Cell membrane</keyword>
<dbReference type="STRING" id="307972.A0A2G8K7L5"/>
<dbReference type="Gene3D" id="1.20.1070.10">
    <property type="entry name" value="Rhodopsin 7-helix transmembrane proteins"/>
    <property type="match status" value="1"/>
</dbReference>
<evidence type="ECO:0000256" key="7">
    <source>
        <dbReference type="ARBA" id="ARBA00023170"/>
    </source>
</evidence>
<feature type="transmembrane region" description="Helical" evidence="9">
    <location>
        <begin position="20"/>
        <end position="49"/>
    </location>
</feature>
<keyword evidence="5" id="KW-0297">G-protein coupled receptor</keyword>
<dbReference type="OrthoDB" id="6117944at2759"/>
<evidence type="ECO:0000256" key="8">
    <source>
        <dbReference type="ARBA" id="ARBA00023224"/>
    </source>
</evidence>
<feature type="transmembrane region" description="Helical" evidence="9">
    <location>
        <begin position="101"/>
        <end position="126"/>
    </location>
</feature>
<evidence type="ECO:0000256" key="6">
    <source>
        <dbReference type="ARBA" id="ARBA00023136"/>
    </source>
</evidence>
<name>A0A2G8K7L5_STIJA</name>
<dbReference type="Proteomes" id="UP000230750">
    <property type="component" value="Unassembled WGS sequence"/>
</dbReference>
<organism evidence="11 12">
    <name type="scientific">Stichopus japonicus</name>
    <name type="common">Sea cucumber</name>
    <dbReference type="NCBI Taxonomy" id="307972"/>
    <lineage>
        <taxon>Eukaryota</taxon>
        <taxon>Metazoa</taxon>
        <taxon>Echinodermata</taxon>
        <taxon>Eleutherozoa</taxon>
        <taxon>Echinozoa</taxon>
        <taxon>Holothuroidea</taxon>
        <taxon>Aspidochirotacea</taxon>
        <taxon>Aspidochirotida</taxon>
        <taxon>Stichopodidae</taxon>
        <taxon>Apostichopus</taxon>
    </lineage>
</organism>
<dbReference type="PRINTS" id="PR00237">
    <property type="entry name" value="GPCRRHODOPSN"/>
</dbReference>
<dbReference type="InterPro" id="IPR017452">
    <property type="entry name" value="GPCR_Rhodpsn_7TM"/>
</dbReference>
<keyword evidence="4 9" id="KW-1133">Transmembrane helix</keyword>
<evidence type="ECO:0000313" key="12">
    <source>
        <dbReference type="Proteomes" id="UP000230750"/>
    </source>
</evidence>
<evidence type="ECO:0000259" key="10">
    <source>
        <dbReference type="PROSITE" id="PS50262"/>
    </source>
</evidence>
<dbReference type="Pfam" id="PF00001">
    <property type="entry name" value="7tm_1"/>
    <property type="match status" value="1"/>
</dbReference>
<evidence type="ECO:0000256" key="1">
    <source>
        <dbReference type="ARBA" id="ARBA00004651"/>
    </source>
</evidence>
<dbReference type="SUPFAM" id="SSF81321">
    <property type="entry name" value="Family A G protein-coupled receptor-like"/>
    <property type="match status" value="1"/>
</dbReference>
<dbReference type="InterPro" id="IPR000276">
    <property type="entry name" value="GPCR_Rhodpsn"/>
</dbReference>
<dbReference type="EMBL" id="MRZV01000810">
    <property type="protein sequence ID" value="PIK43987.1"/>
    <property type="molecule type" value="Genomic_DNA"/>
</dbReference>
<evidence type="ECO:0000256" key="9">
    <source>
        <dbReference type="SAM" id="Phobius"/>
    </source>
</evidence>
<sequence length="263" mass="29480">MAVSTIANTTLVDMETGFQGYTSVAVVCMASIVLIIGVPTNMGLLAAILFSPKLHNLNNFIIANITASGLVQLVAVIPWQFSSIITGVWPFPLWFCHCTFLFALFTVDALVNNMVVLAIYRYFVVVRRQNYFLKTKRVVVTMVVIAWSISILSSLILILGFSKTEFVPRYGRCIQQQTDVQTAKVYKLVTVGGISKGLIPIIFVYVRIFYEVRKKSLVTAHTTNDTRVGRGWQKRRPKAAIKDQQRLVALDTDHLHKGKLQLP</sequence>
<evidence type="ECO:0000256" key="2">
    <source>
        <dbReference type="ARBA" id="ARBA00022475"/>
    </source>
</evidence>
<dbReference type="GO" id="GO:0004930">
    <property type="term" value="F:G protein-coupled receptor activity"/>
    <property type="evidence" value="ECO:0007669"/>
    <property type="project" value="UniProtKB-KW"/>
</dbReference>
<feature type="transmembrane region" description="Helical" evidence="9">
    <location>
        <begin position="61"/>
        <end position="81"/>
    </location>
</feature>
<dbReference type="AlphaFoldDB" id="A0A2G8K7L5"/>
<dbReference type="PANTHER" id="PTHR24228">
    <property type="entry name" value="B2 BRADYKININ RECEPTOR/ANGIOTENSIN II RECEPTOR"/>
    <property type="match status" value="1"/>
</dbReference>
<evidence type="ECO:0000256" key="4">
    <source>
        <dbReference type="ARBA" id="ARBA00022989"/>
    </source>
</evidence>
<dbReference type="GO" id="GO:0005886">
    <property type="term" value="C:plasma membrane"/>
    <property type="evidence" value="ECO:0007669"/>
    <property type="project" value="UniProtKB-SubCell"/>
</dbReference>
<feature type="transmembrane region" description="Helical" evidence="9">
    <location>
        <begin position="138"/>
        <end position="161"/>
    </location>
</feature>
<protein>
    <submittedName>
        <fullName evidence="11">Putative G-protein coupled receptor</fullName>
    </submittedName>
</protein>
<keyword evidence="3 9" id="KW-0812">Transmembrane</keyword>
<feature type="domain" description="G-protein coupled receptors family 1 profile" evidence="10">
    <location>
        <begin position="40"/>
        <end position="210"/>
    </location>
</feature>
<dbReference type="PANTHER" id="PTHR24228:SF59">
    <property type="entry name" value="NEUROPEPTIDE RECEPTOR 15"/>
    <property type="match status" value="1"/>
</dbReference>